<feature type="transmembrane region" description="Helical" evidence="2">
    <location>
        <begin position="53"/>
        <end position="74"/>
    </location>
</feature>
<sequence>MMAANMDLPDHSNQTETVTYDPKSETVTLPNGVVSVAGVTVITGGAELSCSSCMLIFGVWGTLVGLSMMSVGLWDHSMYKNSGPSHLLTLGLVVLLTSLGLVAVVFGFRFLMKKRRMKARRERQEGHLVLVNDYAEVVLKKVTV</sequence>
<keyword evidence="2 3" id="KW-0812">Transmembrane</keyword>
<gene>
    <name evidence="3" type="ORF">IRJ41_002547</name>
</gene>
<reference evidence="3" key="1">
    <citation type="submission" date="2021-02" db="EMBL/GenBank/DDBJ databases">
        <title>Comparative genomics reveals that relaxation of natural selection precedes convergent phenotypic evolution of cavefish.</title>
        <authorList>
            <person name="Peng Z."/>
        </authorList>
    </citation>
    <scope>NUCLEOTIDE SEQUENCE</scope>
    <source>
        <tissue evidence="3">Muscle</tissue>
    </source>
</reference>
<evidence type="ECO:0000256" key="1">
    <source>
        <dbReference type="SAM" id="MobiDB-lite"/>
    </source>
</evidence>
<dbReference type="Proteomes" id="UP001059041">
    <property type="component" value="Linkage Group LG8"/>
</dbReference>
<dbReference type="EMBL" id="JAFHDT010000008">
    <property type="protein sequence ID" value="KAI7806236.1"/>
    <property type="molecule type" value="Genomic_DNA"/>
</dbReference>
<proteinExistence type="predicted"/>
<dbReference type="InterPro" id="IPR032536">
    <property type="entry name" value="TMEM100"/>
</dbReference>
<evidence type="ECO:0000256" key="2">
    <source>
        <dbReference type="SAM" id="Phobius"/>
    </source>
</evidence>
<comment type="caution">
    <text evidence="3">The sequence shown here is derived from an EMBL/GenBank/DDBJ whole genome shotgun (WGS) entry which is preliminary data.</text>
</comment>
<accession>A0A9W7WQ41</accession>
<keyword evidence="4" id="KW-1185">Reference proteome</keyword>
<feature type="transmembrane region" description="Helical" evidence="2">
    <location>
        <begin position="86"/>
        <end position="111"/>
    </location>
</feature>
<dbReference type="OrthoDB" id="8444138at2759"/>
<keyword evidence="2" id="KW-0472">Membrane</keyword>
<feature type="region of interest" description="Disordered" evidence="1">
    <location>
        <begin position="1"/>
        <end position="21"/>
    </location>
</feature>
<name>A0A9W7WQ41_TRIRA</name>
<evidence type="ECO:0000313" key="3">
    <source>
        <dbReference type="EMBL" id="KAI7806236.1"/>
    </source>
</evidence>
<dbReference type="AlphaFoldDB" id="A0A9W7WQ41"/>
<dbReference type="Pfam" id="PF16311">
    <property type="entry name" value="TMEM100"/>
    <property type="match status" value="1"/>
</dbReference>
<feature type="transmembrane region" description="Helical" evidence="2">
    <location>
        <begin position="27"/>
        <end position="46"/>
    </location>
</feature>
<evidence type="ECO:0000313" key="4">
    <source>
        <dbReference type="Proteomes" id="UP001059041"/>
    </source>
</evidence>
<keyword evidence="2" id="KW-1133">Transmembrane helix</keyword>
<organism evidence="3 4">
    <name type="scientific">Triplophysa rosa</name>
    <name type="common">Cave loach</name>
    <dbReference type="NCBI Taxonomy" id="992332"/>
    <lineage>
        <taxon>Eukaryota</taxon>
        <taxon>Metazoa</taxon>
        <taxon>Chordata</taxon>
        <taxon>Craniata</taxon>
        <taxon>Vertebrata</taxon>
        <taxon>Euteleostomi</taxon>
        <taxon>Actinopterygii</taxon>
        <taxon>Neopterygii</taxon>
        <taxon>Teleostei</taxon>
        <taxon>Ostariophysi</taxon>
        <taxon>Cypriniformes</taxon>
        <taxon>Nemacheilidae</taxon>
        <taxon>Triplophysa</taxon>
    </lineage>
</organism>
<protein>
    <submittedName>
        <fullName evidence="3">Transmembrane protein 100-like</fullName>
    </submittedName>
</protein>